<protein>
    <submittedName>
        <fullName evidence="9">Iron chelate uptake ABC transporter, FeCT family, permease protein</fullName>
    </submittedName>
</protein>
<feature type="transmembrane region" description="Helical" evidence="8">
    <location>
        <begin position="297"/>
        <end position="317"/>
    </location>
</feature>
<dbReference type="OrthoDB" id="9811721at2"/>
<dbReference type="GO" id="GO:0005886">
    <property type="term" value="C:plasma membrane"/>
    <property type="evidence" value="ECO:0007669"/>
    <property type="project" value="UniProtKB-SubCell"/>
</dbReference>
<keyword evidence="7 8" id="KW-0472">Membrane</keyword>
<feature type="transmembrane region" description="Helical" evidence="8">
    <location>
        <begin position="171"/>
        <end position="194"/>
    </location>
</feature>
<evidence type="ECO:0000313" key="9">
    <source>
        <dbReference type="EMBL" id="EHI70181.1"/>
    </source>
</evidence>
<evidence type="ECO:0000256" key="4">
    <source>
        <dbReference type="ARBA" id="ARBA00022475"/>
    </source>
</evidence>
<evidence type="ECO:0000256" key="8">
    <source>
        <dbReference type="SAM" id="Phobius"/>
    </source>
</evidence>
<accession>G5K1G8</accession>
<feature type="transmembrane region" description="Helical" evidence="8">
    <location>
        <begin position="85"/>
        <end position="101"/>
    </location>
</feature>
<comment type="similarity">
    <text evidence="2">Belongs to the binding-protein-dependent transport system permease family. FecCD subfamily.</text>
</comment>
<name>G5K1G8_9STRE</name>
<feature type="transmembrane region" description="Helical" evidence="8">
    <location>
        <begin position="214"/>
        <end position="233"/>
    </location>
</feature>
<feature type="transmembrane region" description="Helical" evidence="8">
    <location>
        <begin position="138"/>
        <end position="159"/>
    </location>
</feature>
<sequence length="352" mass="37718">MKTNPNSLPAKTKLGSQYKAKVPSNRSFYLLLILISSSLLLALYCNSRFGAISISNRALLHLLLTGDRSSRLATIFWTIRLPRQLAAALVGAALAVSGAIMQGLTRNPIADPGILGIQSGAGLALVLGYAFFPHLHYSAIMALCLTGSTLSALLVFGLAHQRGRGYQQMRLILAGAMVSLLLSALGQALTNYFHLANAIIGWQAGGLVGVNWKMLTYIAPLILIALSLAYLFSYQLTILSLSDNHAKALGQKTFLITSFFMLLVLVLASAAVAIAGSIAFVGLIIPHLIKPYSAKNYRQMIPLTGLLGASFMLWVDFACRNINPPYETPLSALVSLIGLPCFLWLVKKGGSS</sequence>
<comment type="caution">
    <text evidence="9">The sequence shown here is derived from an EMBL/GenBank/DDBJ whole genome shotgun (WGS) entry which is preliminary data.</text>
</comment>
<evidence type="ECO:0000313" key="10">
    <source>
        <dbReference type="Proteomes" id="UP000003330"/>
    </source>
</evidence>
<dbReference type="EMBL" id="AEUX02000005">
    <property type="protein sequence ID" value="EHI70181.1"/>
    <property type="molecule type" value="Genomic_DNA"/>
</dbReference>
<keyword evidence="5 8" id="KW-0812">Transmembrane</keyword>
<evidence type="ECO:0000256" key="7">
    <source>
        <dbReference type="ARBA" id="ARBA00023136"/>
    </source>
</evidence>
<dbReference type="CDD" id="cd06550">
    <property type="entry name" value="TM_ABC_iron-siderophores_like"/>
    <property type="match status" value="1"/>
</dbReference>
<organism evidence="9 10">
    <name type="scientific">Streptococcus ictaluri 707-05</name>
    <dbReference type="NCBI Taxonomy" id="764299"/>
    <lineage>
        <taxon>Bacteria</taxon>
        <taxon>Bacillati</taxon>
        <taxon>Bacillota</taxon>
        <taxon>Bacilli</taxon>
        <taxon>Lactobacillales</taxon>
        <taxon>Streptococcaceae</taxon>
        <taxon>Streptococcus</taxon>
    </lineage>
</organism>
<feature type="transmembrane region" description="Helical" evidence="8">
    <location>
        <begin position="329"/>
        <end position="346"/>
    </location>
</feature>
<gene>
    <name evidence="9" type="ORF">STRIC_2226</name>
</gene>
<dbReference type="PANTHER" id="PTHR30472">
    <property type="entry name" value="FERRIC ENTEROBACTIN TRANSPORT SYSTEM PERMEASE PROTEIN"/>
    <property type="match status" value="1"/>
</dbReference>
<evidence type="ECO:0000256" key="6">
    <source>
        <dbReference type="ARBA" id="ARBA00022989"/>
    </source>
</evidence>
<dbReference type="GO" id="GO:0022857">
    <property type="term" value="F:transmembrane transporter activity"/>
    <property type="evidence" value="ECO:0007669"/>
    <property type="project" value="InterPro"/>
</dbReference>
<dbReference type="Proteomes" id="UP000003330">
    <property type="component" value="Unassembled WGS sequence"/>
</dbReference>
<feature type="transmembrane region" description="Helical" evidence="8">
    <location>
        <begin position="28"/>
        <end position="46"/>
    </location>
</feature>
<dbReference type="PANTHER" id="PTHR30472:SF65">
    <property type="entry name" value="SIDEROPHORE TRANSPORT SYSTEM PERMEASE PROTEIN YFIZ-RELATED"/>
    <property type="match status" value="1"/>
</dbReference>
<keyword evidence="10" id="KW-1185">Reference proteome</keyword>
<dbReference type="SUPFAM" id="SSF81345">
    <property type="entry name" value="ABC transporter involved in vitamin B12 uptake, BtuC"/>
    <property type="match status" value="1"/>
</dbReference>
<dbReference type="AlphaFoldDB" id="G5K1G8"/>
<dbReference type="InterPro" id="IPR000522">
    <property type="entry name" value="ABC_transptr_permease_BtuC"/>
</dbReference>
<evidence type="ECO:0000256" key="3">
    <source>
        <dbReference type="ARBA" id="ARBA00022448"/>
    </source>
</evidence>
<evidence type="ECO:0000256" key="5">
    <source>
        <dbReference type="ARBA" id="ARBA00022692"/>
    </source>
</evidence>
<keyword evidence="4" id="KW-1003">Cell membrane</keyword>
<proteinExistence type="inferred from homology"/>
<evidence type="ECO:0000256" key="2">
    <source>
        <dbReference type="ARBA" id="ARBA00007935"/>
    </source>
</evidence>
<dbReference type="eggNOG" id="COG0609">
    <property type="taxonomic scope" value="Bacteria"/>
</dbReference>
<keyword evidence="6 8" id="KW-1133">Transmembrane helix</keyword>
<reference evidence="9 10" key="1">
    <citation type="journal article" date="2014" name="Int. J. Syst. Evol. Microbiol.">
        <title>Phylogenomics and the dynamic genome evolution of the genus Streptococcus.</title>
        <authorList>
            <consortium name="The Broad Institute Genome Sequencing Platform"/>
            <person name="Richards V.P."/>
            <person name="Palmer S.R."/>
            <person name="Pavinski Bitar P.D."/>
            <person name="Qin X."/>
            <person name="Weinstock G.M."/>
            <person name="Highlander S.K."/>
            <person name="Town C.D."/>
            <person name="Burne R.A."/>
            <person name="Stanhope M.J."/>
        </authorList>
    </citation>
    <scope>NUCLEOTIDE SEQUENCE [LARGE SCALE GENOMIC DNA]</scope>
    <source>
        <strain evidence="9 10">707-05</strain>
    </source>
</reference>
<dbReference type="Gene3D" id="1.10.3470.10">
    <property type="entry name" value="ABC transporter involved in vitamin B12 uptake, BtuC"/>
    <property type="match status" value="1"/>
</dbReference>
<evidence type="ECO:0000256" key="1">
    <source>
        <dbReference type="ARBA" id="ARBA00004651"/>
    </source>
</evidence>
<dbReference type="Pfam" id="PF01032">
    <property type="entry name" value="FecCD"/>
    <property type="match status" value="1"/>
</dbReference>
<dbReference type="FunFam" id="1.10.3470.10:FF:000001">
    <property type="entry name" value="Vitamin B12 ABC transporter permease BtuC"/>
    <property type="match status" value="1"/>
</dbReference>
<dbReference type="GO" id="GO:0033214">
    <property type="term" value="P:siderophore-iron import into cell"/>
    <property type="evidence" value="ECO:0007669"/>
    <property type="project" value="TreeGrafter"/>
</dbReference>
<dbReference type="STRING" id="764299.STRIC_2226"/>
<comment type="subcellular location">
    <subcellularLocation>
        <location evidence="1">Cell membrane</location>
        <topology evidence="1">Multi-pass membrane protein</topology>
    </subcellularLocation>
</comment>
<dbReference type="InterPro" id="IPR037294">
    <property type="entry name" value="ABC_BtuC-like"/>
</dbReference>
<keyword evidence="3" id="KW-0813">Transport</keyword>
<feature type="transmembrane region" description="Helical" evidence="8">
    <location>
        <begin position="254"/>
        <end position="285"/>
    </location>
</feature>